<evidence type="ECO:0000313" key="2">
    <source>
        <dbReference type="EMBL" id="KAF5902001.1"/>
    </source>
</evidence>
<feature type="compositionally biased region" description="Polar residues" evidence="1">
    <location>
        <begin position="40"/>
        <end position="51"/>
    </location>
</feature>
<gene>
    <name evidence="2" type="primary">dnaA</name>
    <name evidence="2" type="ORF">DAT39_008241</name>
</gene>
<accession>A0A8J4UAB8</accession>
<dbReference type="Proteomes" id="UP000727407">
    <property type="component" value="Unassembled WGS sequence"/>
</dbReference>
<feature type="region of interest" description="Disordered" evidence="1">
    <location>
        <begin position="1"/>
        <end position="51"/>
    </location>
</feature>
<protein>
    <submittedName>
        <fullName evidence="2">Chromosomal replication initiator protein DnaA</fullName>
    </submittedName>
</protein>
<evidence type="ECO:0000256" key="1">
    <source>
        <dbReference type="SAM" id="MobiDB-lite"/>
    </source>
</evidence>
<reference evidence="2" key="1">
    <citation type="submission" date="2020-07" db="EMBL/GenBank/DDBJ databases">
        <title>Clarias magur genome sequencing, assembly and annotation.</title>
        <authorList>
            <person name="Kushwaha B."/>
            <person name="Kumar R."/>
            <person name="Das P."/>
            <person name="Joshi C.G."/>
            <person name="Kumar D."/>
            <person name="Nagpure N.S."/>
            <person name="Pandey M."/>
            <person name="Agarwal S."/>
            <person name="Srivastava S."/>
            <person name="Singh M."/>
            <person name="Sahoo L."/>
            <person name="Jayasankar P."/>
            <person name="Meher P.K."/>
            <person name="Koringa P.G."/>
            <person name="Iquebal M.A."/>
            <person name="Das S.P."/>
            <person name="Bit A."/>
            <person name="Patnaik S."/>
            <person name="Patel N."/>
            <person name="Shah T.M."/>
            <person name="Hinsu A."/>
            <person name="Jena J.K."/>
        </authorList>
    </citation>
    <scope>NUCLEOTIDE SEQUENCE</scope>
    <source>
        <strain evidence="2">CIFAMagur01</strain>
        <tissue evidence="2">Testis</tissue>
    </source>
</reference>
<evidence type="ECO:0000313" key="3">
    <source>
        <dbReference type="Proteomes" id="UP000727407"/>
    </source>
</evidence>
<feature type="compositionally biased region" description="Basic and acidic residues" evidence="1">
    <location>
        <begin position="24"/>
        <end position="33"/>
    </location>
</feature>
<sequence>FGAAIHDDAPPPDPCQPASCVSHHGNESDEPPQHHRQYGRRSTGTECPFQN</sequence>
<name>A0A8J4UAB8_CLAMG</name>
<keyword evidence="3" id="KW-1185">Reference proteome</keyword>
<organism evidence="2 3">
    <name type="scientific">Clarias magur</name>
    <name type="common">Asian catfish</name>
    <name type="synonym">Macropteronotus magur</name>
    <dbReference type="NCBI Taxonomy" id="1594786"/>
    <lineage>
        <taxon>Eukaryota</taxon>
        <taxon>Metazoa</taxon>
        <taxon>Chordata</taxon>
        <taxon>Craniata</taxon>
        <taxon>Vertebrata</taxon>
        <taxon>Euteleostomi</taxon>
        <taxon>Actinopterygii</taxon>
        <taxon>Neopterygii</taxon>
        <taxon>Teleostei</taxon>
        <taxon>Ostariophysi</taxon>
        <taxon>Siluriformes</taxon>
        <taxon>Clariidae</taxon>
        <taxon>Clarias</taxon>
    </lineage>
</organism>
<feature type="non-terminal residue" evidence="2">
    <location>
        <position position="1"/>
    </location>
</feature>
<proteinExistence type="predicted"/>
<feature type="non-terminal residue" evidence="2">
    <location>
        <position position="51"/>
    </location>
</feature>
<comment type="caution">
    <text evidence="2">The sequence shown here is derived from an EMBL/GenBank/DDBJ whole genome shotgun (WGS) entry which is preliminary data.</text>
</comment>
<dbReference type="AlphaFoldDB" id="A0A8J4UAB8"/>
<dbReference type="EMBL" id="QNUK01000099">
    <property type="protein sequence ID" value="KAF5902001.1"/>
    <property type="molecule type" value="Genomic_DNA"/>
</dbReference>